<evidence type="ECO:0000259" key="1">
    <source>
        <dbReference type="Pfam" id="PF13470"/>
    </source>
</evidence>
<name>A0A0K8P0F7_PISS1</name>
<dbReference type="AlphaFoldDB" id="A0A0K8P0F7"/>
<proteinExistence type="predicted"/>
<dbReference type="NCBIfam" id="TIGR00305">
    <property type="entry name" value="putative toxin-antitoxin system toxin component, PIN family"/>
    <property type="match status" value="1"/>
</dbReference>
<evidence type="ECO:0000313" key="3">
    <source>
        <dbReference type="Proteomes" id="UP000037660"/>
    </source>
</evidence>
<reference evidence="2 3" key="2">
    <citation type="journal article" date="2016" name="Science">
        <title>A bacterium that degrades and assimilates poly(ethylene terephthalate).</title>
        <authorList>
            <person name="Yoshida S."/>
            <person name="Hiraga K."/>
            <person name="Takehana T."/>
            <person name="Taniguchi I."/>
            <person name="Yamaji H."/>
            <person name="Maeda Y."/>
            <person name="Toyohara K."/>
            <person name="Miyamoto K."/>
            <person name="Kimura Y."/>
            <person name="Oda K."/>
        </authorList>
    </citation>
    <scope>NUCLEOTIDE SEQUENCE [LARGE SCALE GENOMIC DNA]</scope>
    <source>
        <strain evidence="3">NBRC 110686 / TISTR 2288 / 201-F6</strain>
    </source>
</reference>
<dbReference type="InterPro" id="IPR002850">
    <property type="entry name" value="PIN_toxin-like"/>
</dbReference>
<evidence type="ECO:0000313" key="2">
    <source>
        <dbReference type="EMBL" id="GAP36137.1"/>
    </source>
</evidence>
<protein>
    <recommendedName>
        <fullName evidence="1">PIN domain-containing protein</fullName>
    </recommendedName>
</protein>
<dbReference type="Pfam" id="PF13470">
    <property type="entry name" value="PIN_3"/>
    <property type="match status" value="1"/>
</dbReference>
<accession>A0A0K8P0F7</accession>
<dbReference type="InterPro" id="IPR029060">
    <property type="entry name" value="PIN-like_dom_sf"/>
</dbReference>
<feature type="domain" description="PIN" evidence="1">
    <location>
        <begin position="2"/>
        <end position="114"/>
    </location>
</feature>
<dbReference type="SUPFAM" id="SSF88723">
    <property type="entry name" value="PIN domain-like"/>
    <property type="match status" value="1"/>
</dbReference>
<dbReference type="PANTHER" id="PTHR34610">
    <property type="entry name" value="SSL7007 PROTEIN"/>
    <property type="match status" value="1"/>
</dbReference>
<dbReference type="EMBL" id="BBYR01000032">
    <property type="protein sequence ID" value="GAP36137.1"/>
    <property type="molecule type" value="Genomic_DNA"/>
</dbReference>
<dbReference type="Proteomes" id="UP000037660">
    <property type="component" value="Unassembled WGS sequence"/>
</dbReference>
<gene>
    <name evidence="2" type="ORF">ISF6_1977</name>
</gene>
<sequence>MRIVLDTNVALSALLWRGTPYRLLEAIRQRGDVQLISSAALLEELADVLTRPSPAKRLAAIGTTAQAVLADFVEVVEVVAPTEVPRVVPGDADDDHVIAAAVAGSAELIVSGDSDLLGIGSHLGIEIVSAGEAMRWIEEHDPT</sequence>
<dbReference type="PANTHER" id="PTHR34610:SF4">
    <property type="entry name" value="SLL8027 PROTEIN"/>
    <property type="match status" value="1"/>
</dbReference>
<comment type="caution">
    <text evidence="2">The sequence shown here is derived from an EMBL/GenBank/DDBJ whole genome shotgun (WGS) entry which is preliminary data.</text>
</comment>
<dbReference type="InterPro" id="IPR002716">
    <property type="entry name" value="PIN_dom"/>
</dbReference>
<dbReference type="STRING" id="1547922.ISF6_1977"/>
<keyword evidence="3" id="KW-1185">Reference proteome</keyword>
<reference evidence="3" key="1">
    <citation type="submission" date="2015-07" db="EMBL/GenBank/DDBJ databases">
        <title>Discovery of a poly(ethylene terephthalate assimilation.</title>
        <authorList>
            <person name="Yoshida S."/>
            <person name="Hiraga K."/>
            <person name="Takehana T."/>
            <person name="Taniguchi I."/>
            <person name="Yamaji H."/>
            <person name="Maeda Y."/>
            <person name="Toyohara K."/>
            <person name="Miyamoto K."/>
            <person name="Kimura Y."/>
            <person name="Oda K."/>
        </authorList>
    </citation>
    <scope>NUCLEOTIDE SEQUENCE [LARGE SCALE GENOMIC DNA]</scope>
    <source>
        <strain evidence="3">NBRC 110686 / TISTR 2288 / 201-F6</strain>
    </source>
</reference>
<organism evidence="2 3">
    <name type="scientific">Piscinibacter sakaiensis</name>
    <name type="common">Ideonella sakaiensis</name>
    <dbReference type="NCBI Taxonomy" id="1547922"/>
    <lineage>
        <taxon>Bacteria</taxon>
        <taxon>Pseudomonadati</taxon>
        <taxon>Pseudomonadota</taxon>
        <taxon>Betaproteobacteria</taxon>
        <taxon>Burkholderiales</taxon>
        <taxon>Sphaerotilaceae</taxon>
        <taxon>Piscinibacter</taxon>
    </lineage>
</organism>